<evidence type="ECO:0000313" key="2">
    <source>
        <dbReference type="EMBL" id="TRX99998.1"/>
    </source>
</evidence>
<gene>
    <name evidence="2" type="ORF">FNV44_02850</name>
</gene>
<evidence type="ECO:0000313" key="3">
    <source>
        <dbReference type="Proteomes" id="UP000315938"/>
    </source>
</evidence>
<dbReference type="EMBL" id="VKID01000001">
    <property type="protein sequence ID" value="TRX99998.1"/>
    <property type="molecule type" value="Genomic_DNA"/>
</dbReference>
<sequence length="144" mass="16672">MKIETKLLESKTLIDNPIDLNYLINDAADIISLNDVNVKGTIYRKYDEVTFNLTVTLDVVQKCTYTLKPVTYPLTFDTEILFSNDLETYDYVPTDIIDLDEVIFAEILLHKEVNVYHESANPSDFQDPKETHPAFKSLKEKYKD</sequence>
<feature type="region of interest" description="Disordered" evidence="1">
    <location>
        <begin position="120"/>
        <end position="144"/>
    </location>
</feature>
<dbReference type="RefSeq" id="WP_012242502.1">
    <property type="nucleotide sequence ID" value="NZ_JACAOE010000001.1"/>
</dbReference>
<evidence type="ECO:0000256" key="1">
    <source>
        <dbReference type="SAM" id="MobiDB-lite"/>
    </source>
</evidence>
<dbReference type="AlphaFoldDB" id="A0A553IIG6"/>
<dbReference type="GeneID" id="41338731"/>
<proteinExistence type="predicted"/>
<protein>
    <recommendedName>
        <fullName evidence="4">DUF177 domain-containing protein</fullName>
    </recommendedName>
</protein>
<reference evidence="2 3" key="1">
    <citation type="submission" date="2019-07" db="EMBL/GenBank/DDBJ databases">
        <title>Genome sequence of Acholeplasma laidlawii strain with increased resistance to erythromycin.</title>
        <authorList>
            <person name="Medvedeva E.S."/>
            <person name="Baranova N.B."/>
            <person name="Siniagina M.N."/>
            <person name="Mouzykantov A."/>
            <person name="Chernova O.A."/>
            <person name="Chernov V.M."/>
        </authorList>
    </citation>
    <scope>NUCLEOTIDE SEQUENCE [LARGE SCALE GENOMIC DNA]</scope>
    <source>
        <strain evidence="2 3">PG8REry</strain>
    </source>
</reference>
<evidence type="ECO:0008006" key="4">
    <source>
        <dbReference type="Google" id="ProtNLM"/>
    </source>
</evidence>
<comment type="caution">
    <text evidence="2">The sequence shown here is derived from an EMBL/GenBank/DDBJ whole genome shotgun (WGS) entry which is preliminary data.</text>
</comment>
<organism evidence="2 3">
    <name type="scientific">Acholeplasma laidlawii</name>
    <dbReference type="NCBI Taxonomy" id="2148"/>
    <lineage>
        <taxon>Bacteria</taxon>
        <taxon>Bacillati</taxon>
        <taxon>Mycoplasmatota</taxon>
        <taxon>Mollicutes</taxon>
        <taxon>Acholeplasmatales</taxon>
        <taxon>Acholeplasmataceae</taxon>
        <taxon>Acholeplasma</taxon>
    </lineage>
</organism>
<accession>A0A553IIG6</accession>
<feature type="compositionally biased region" description="Basic and acidic residues" evidence="1">
    <location>
        <begin position="126"/>
        <end position="144"/>
    </location>
</feature>
<dbReference type="Proteomes" id="UP000315938">
    <property type="component" value="Unassembled WGS sequence"/>
</dbReference>
<name>A0A553IIG6_ACHLA</name>